<dbReference type="InterPro" id="IPR005366">
    <property type="entry name" value="EMC8/9"/>
</dbReference>
<dbReference type="GO" id="GO:0072546">
    <property type="term" value="C:EMC complex"/>
    <property type="evidence" value="ECO:0007669"/>
    <property type="project" value="InterPro"/>
</dbReference>
<dbReference type="Pfam" id="PF03665">
    <property type="entry name" value="UPF0172"/>
    <property type="match status" value="1"/>
</dbReference>
<proteinExistence type="predicted"/>
<dbReference type="PANTHER" id="PTHR12941:SF12">
    <property type="entry name" value="ER MEMBRANE PROTEIN COMPLEX SUBUNIT 9"/>
    <property type="match status" value="1"/>
</dbReference>
<sequence>MVIRVGRDLGGLLAQPCSSRRLYHSRQTAAQSLLKNLSIFYRVMWTDWESSRHICQSLLEAKEYSRLVDFDSHLDDIRQDWTNQQLNTEIAQLVSVANGSV</sequence>
<protein>
    <submittedName>
        <fullName evidence="1">Uncharacterized protein</fullName>
    </submittedName>
</protein>
<evidence type="ECO:0000313" key="1">
    <source>
        <dbReference type="EMBL" id="LAB02690.1"/>
    </source>
</evidence>
<dbReference type="EMBL" id="IACL01022124">
    <property type="protein sequence ID" value="LAB02690.1"/>
    <property type="molecule type" value="Transcribed_RNA"/>
</dbReference>
<name>A0A2D4K1W1_9SAUR</name>
<organism evidence="1">
    <name type="scientific">Micrurus paraensis</name>
    <dbReference type="NCBI Taxonomy" id="1970185"/>
    <lineage>
        <taxon>Eukaryota</taxon>
        <taxon>Metazoa</taxon>
        <taxon>Chordata</taxon>
        <taxon>Craniata</taxon>
        <taxon>Vertebrata</taxon>
        <taxon>Euteleostomi</taxon>
        <taxon>Lepidosauria</taxon>
        <taxon>Squamata</taxon>
        <taxon>Bifurcata</taxon>
        <taxon>Unidentata</taxon>
        <taxon>Episquamata</taxon>
        <taxon>Toxicofera</taxon>
        <taxon>Serpentes</taxon>
        <taxon>Colubroidea</taxon>
        <taxon>Elapidae</taxon>
        <taxon>Elapinae</taxon>
        <taxon>Micrurus</taxon>
    </lineage>
</organism>
<accession>A0A2D4K1W1</accession>
<dbReference type="AlphaFoldDB" id="A0A2D4K1W1"/>
<reference evidence="1" key="2">
    <citation type="submission" date="2017-11" db="EMBL/GenBank/DDBJ databases">
        <title>Coralsnake Venomics: Analyses of Venom Gland Transcriptomes and Proteomes of Six Brazilian Taxa.</title>
        <authorList>
            <person name="Aird S.D."/>
            <person name="Jorge da Silva N."/>
            <person name="Qiu L."/>
            <person name="Villar-Briones A."/>
            <person name="Aparecida-Saddi V."/>
            <person name="Campos-Telles M.P."/>
            <person name="Grau M."/>
            <person name="Mikheyev A.S."/>
        </authorList>
    </citation>
    <scope>NUCLEOTIDE SEQUENCE</scope>
    <source>
        <tissue evidence="1">Venom_gland</tissue>
    </source>
</reference>
<dbReference type="PANTHER" id="PTHR12941">
    <property type="entry name" value="ER MEMBRANE PROTEIN COMPLEX"/>
    <property type="match status" value="1"/>
</dbReference>
<reference evidence="1" key="1">
    <citation type="submission" date="2017-07" db="EMBL/GenBank/DDBJ databases">
        <authorList>
            <person name="Mikheyev A."/>
            <person name="Grau M."/>
        </authorList>
    </citation>
    <scope>NUCLEOTIDE SEQUENCE</scope>
    <source>
        <tissue evidence="1">Venom_gland</tissue>
    </source>
</reference>